<sequence>GVPGQGYKVGKLKKEIRHILGLDTTWGMALVGVGNLGRALLIYPGFKRNEFEIRAAFDKDPSKIGKVWQGVEVQDVENIPQILPLKEIKIGIITTPASAAQEVADKLVKGGVKGILNFAPTRISIPKEVKLKNVDLSMQLENLSYFLAKRS</sequence>
<evidence type="ECO:0000313" key="8">
    <source>
        <dbReference type="Proteomes" id="UP000316360"/>
    </source>
</evidence>
<dbReference type="EMBL" id="SOKJ01000396">
    <property type="protein sequence ID" value="TET07879.1"/>
    <property type="molecule type" value="Genomic_DNA"/>
</dbReference>
<dbReference type="NCBIfam" id="NF003994">
    <property type="entry name" value="PRK05472.2-3"/>
    <property type="match status" value="1"/>
</dbReference>
<protein>
    <submittedName>
        <fullName evidence="7">Redox-sensing transcriptional repressor Rex</fullName>
    </submittedName>
</protein>
<organism evidence="7 8">
    <name type="scientific">Aerophobetes bacterium</name>
    <dbReference type="NCBI Taxonomy" id="2030807"/>
    <lineage>
        <taxon>Bacteria</taxon>
        <taxon>Candidatus Aerophobota</taxon>
    </lineage>
</organism>
<keyword evidence="3" id="KW-0805">Transcription regulation</keyword>
<dbReference type="SMART" id="SM00881">
    <property type="entry name" value="CoA_binding"/>
    <property type="match status" value="1"/>
</dbReference>
<feature type="non-terminal residue" evidence="7">
    <location>
        <position position="1"/>
    </location>
</feature>
<dbReference type="GO" id="GO:0003677">
    <property type="term" value="F:DNA binding"/>
    <property type="evidence" value="ECO:0007669"/>
    <property type="project" value="UniProtKB-KW"/>
</dbReference>
<accession>A0A523RQE4</accession>
<dbReference type="Gene3D" id="3.40.50.720">
    <property type="entry name" value="NAD(P)-binding Rossmann-like Domain"/>
    <property type="match status" value="1"/>
</dbReference>
<comment type="caution">
    <text evidence="7">The sequence shown here is derived from an EMBL/GenBank/DDBJ whole genome shotgun (WGS) entry which is preliminary data.</text>
</comment>
<name>A0A523RQE4_UNCAE</name>
<keyword evidence="5" id="KW-0804">Transcription</keyword>
<dbReference type="InterPro" id="IPR003781">
    <property type="entry name" value="CoA-bd"/>
</dbReference>
<dbReference type="Proteomes" id="UP000316360">
    <property type="component" value="Unassembled WGS sequence"/>
</dbReference>
<dbReference type="InterPro" id="IPR022876">
    <property type="entry name" value="Tscrpt_rep_Rex"/>
</dbReference>
<dbReference type="SUPFAM" id="SSF51735">
    <property type="entry name" value="NAD(P)-binding Rossmann-fold domains"/>
    <property type="match status" value="1"/>
</dbReference>
<evidence type="ECO:0000256" key="1">
    <source>
        <dbReference type="ARBA" id="ARBA00022490"/>
    </source>
</evidence>
<evidence type="ECO:0000256" key="2">
    <source>
        <dbReference type="ARBA" id="ARBA00022491"/>
    </source>
</evidence>
<dbReference type="NCBIfam" id="NF003996">
    <property type="entry name" value="PRK05472.2-5"/>
    <property type="match status" value="1"/>
</dbReference>
<dbReference type="PANTHER" id="PTHR35786:SF1">
    <property type="entry name" value="REDOX-SENSING TRANSCRIPTIONAL REPRESSOR REX 1"/>
    <property type="match status" value="1"/>
</dbReference>
<dbReference type="AlphaFoldDB" id="A0A523RQE4"/>
<keyword evidence="4" id="KW-0238">DNA-binding</keyword>
<dbReference type="HAMAP" id="MF_01131">
    <property type="entry name" value="Rex"/>
    <property type="match status" value="1"/>
</dbReference>
<reference evidence="7 8" key="1">
    <citation type="submission" date="2019-03" db="EMBL/GenBank/DDBJ databases">
        <title>Metabolic potential of uncultured bacteria and archaea associated with petroleum seepage in deep-sea sediments.</title>
        <authorList>
            <person name="Dong X."/>
            <person name="Hubert C."/>
        </authorList>
    </citation>
    <scope>NUCLEOTIDE SEQUENCE [LARGE SCALE GENOMIC DNA]</scope>
    <source>
        <strain evidence="7">E44_bin7</strain>
    </source>
</reference>
<evidence type="ECO:0000259" key="6">
    <source>
        <dbReference type="SMART" id="SM00881"/>
    </source>
</evidence>
<evidence type="ECO:0000256" key="5">
    <source>
        <dbReference type="ARBA" id="ARBA00023163"/>
    </source>
</evidence>
<evidence type="ECO:0000256" key="3">
    <source>
        <dbReference type="ARBA" id="ARBA00023015"/>
    </source>
</evidence>
<dbReference type="InterPro" id="IPR036291">
    <property type="entry name" value="NAD(P)-bd_dom_sf"/>
</dbReference>
<evidence type="ECO:0000256" key="4">
    <source>
        <dbReference type="ARBA" id="ARBA00023125"/>
    </source>
</evidence>
<dbReference type="PANTHER" id="PTHR35786">
    <property type="entry name" value="REDOX-SENSING TRANSCRIPTIONAL REPRESSOR REX"/>
    <property type="match status" value="1"/>
</dbReference>
<feature type="domain" description="CoA-binding" evidence="6">
    <location>
        <begin position="21"/>
        <end position="122"/>
    </location>
</feature>
<dbReference type="GO" id="GO:0051775">
    <property type="term" value="P:response to redox state"/>
    <property type="evidence" value="ECO:0007669"/>
    <property type="project" value="InterPro"/>
</dbReference>
<gene>
    <name evidence="7" type="ORF">E3J84_06880</name>
</gene>
<evidence type="ECO:0000313" key="7">
    <source>
        <dbReference type="EMBL" id="TET07879.1"/>
    </source>
</evidence>
<dbReference type="GO" id="GO:0045892">
    <property type="term" value="P:negative regulation of DNA-templated transcription"/>
    <property type="evidence" value="ECO:0007669"/>
    <property type="project" value="InterPro"/>
</dbReference>
<keyword evidence="2" id="KW-0678">Repressor</keyword>
<proteinExistence type="inferred from homology"/>
<dbReference type="NCBIfam" id="NF003995">
    <property type="entry name" value="PRK05472.2-4"/>
    <property type="match status" value="1"/>
</dbReference>
<keyword evidence="1" id="KW-0963">Cytoplasm</keyword>
<dbReference type="Pfam" id="PF02629">
    <property type="entry name" value="CoA_binding"/>
    <property type="match status" value="1"/>
</dbReference>